<sequence length="238" mass="25424">MARIGPDNGTTEHTGPAADPAPVRRRSTSVRLGTIAVLGFLIGGVIAFAIGFAHFVESVAALERPRVSERADAIVALTGGAERITDAITLLGEGRARRLLISGVHPGTTRETLASLTPDHDGLFFCCVDLGHSALNTVGNAKEARDWARGNGFNTLIVVTASYHLPRSLNEISREMPEASLIPYPVVTGRVHIDNWWRNPGTTRLLLAEYTKYLMSLARLRLGGPSTSLDAEHAAIGG</sequence>
<organism evidence="4 5">
    <name type="scientific">Microbaculum marinum</name>
    <dbReference type="NCBI Taxonomy" id="1764581"/>
    <lineage>
        <taxon>Bacteria</taxon>
        <taxon>Pseudomonadati</taxon>
        <taxon>Pseudomonadota</taxon>
        <taxon>Alphaproteobacteria</taxon>
        <taxon>Hyphomicrobiales</taxon>
        <taxon>Tepidamorphaceae</taxon>
        <taxon>Microbaculum</taxon>
    </lineage>
</organism>
<dbReference type="Proteomes" id="UP001378188">
    <property type="component" value="Unassembled WGS sequence"/>
</dbReference>
<evidence type="ECO:0000313" key="4">
    <source>
        <dbReference type="EMBL" id="MEJ8574904.1"/>
    </source>
</evidence>
<evidence type="ECO:0000313" key="5">
    <source>
        <dbReference type="Proteomes" id="UP001378188"/>
    </source>
</evidence>
<feature type="region of interest" description="Disordered" evidence="1">
    <location>
        <begin position="1"/>
        <end position="25"/>
    </location>
</feature>
<name>A0AAW9RMR4_9HYPH</name>
<feature type="transmembrane region" description="Helical" evidence="2">
    <location>
        <begin position="32"/>
        <end position="56"/>
    </location>
</feature>
<keyword evidence="2" id="KW-1133">Transmembrane helix</keyword>
<dbReference type="AlphaFoldDB" id="A0AAW9RMR4"/>
<evidence type="ECO:0000256" key="2">
    <source>
        <dbReference type="SAM" id="Phobius"/>
    </source>
</evidence>
<evidence type="ECO:0000259" key="3">
    <source>
        <dbReference type="Pfam" id="PF02698"/>
    </source>
</evidence>
<feature type="domain" description="DUF218" evidence="3">
    <location>
        <begin position="72"/>
        <end position="210"/>
    </location>
</feature>
<keyword evidence="2" id="KW-0812">Transmembrane</keyword>
<protein>
    <submittedName>
        <fullName evidence="4">YdcF family protein</fullName>
    </submittedName>
</protein>
<dbReference type="RefSeq" id="WP_340332604.1">
    <property type="nucleotide sequence ID" value="NZ_JAZHOF010000015.1"/>
</dbReference>
<proteinExistence type="predicted"/>
<dbReference type="Pfam" id="PF02698">
    <property type="entry name" value="DUF218"/>
    <property type="match status" value="1"/>
</dbReference>
<reference evidence="4 5" key="1">
    <citation type="submission" date="2024-02" db="EMBL/GenBank/DDBJ databases">
        <title>Genome analysis and characterization of Microbaculum marinisediminis sp. nov., isolated from marine sediment.</title>
        <authorList>
            <person name="Du Z.-J."/>
            <person name="Ye Y.-Q."/>
            <person name="Zhang Z.-R."/>
            <person name="Yuan S.-M."/>
            <person name="Zhang X.-Y."/>
        </authorList>
    </citation>
    <scope>NUCLEOTIDE SEQUENCE [LARGE SCALE GENOMIC DNA]</scope>
    <source>
        <strain evidence="4 5">SDUM1044001</strain>
    </source>
</reference>
<dbReference type="CDD" id="cd06259">
    <property type="entry name" value="YdcF-like"/>
    <property type="match status" value="1"/>
</dbReference>
<gene>
    <name evidence="4" type="ORF">V3328_25745</name>
</gene>
<keyword evidence="2" id="KW-0472">Membrane</keyword>
<dbReference type="InterPro" id="IPR003848">
    <property type="entry name" value="DUF218"/>
</dbReference>
<dbReference type="EMBL" id="JAZHOF010000015">
    <property type="protein sequence ID" value="MEJ8574904.1"/>
    <property type="molecule type" value="Genomic_DNA"/>
</dbReference>
<keyword evidence="5" id="KW-1185">Reference proteome</keyword>
<evidence type="ECO:0000256" key="1">
    <source>
        <dbReference type="SAM" id="MobiDB-lite"/>
    </source>
</evidence>
<comment type="caution">
    <text evidence="4">The sequence shown here is derived from an EMBL/GenBank/DDBJ whole genome shotgun (WGS) entry which is preliminary data.</text>
</comment>
<accession>A0AAW9RMR4</accession>